<dbReference type="EC" id="6.1.1.19" evidence="11"/>
<dbReference type="InterPro" id="IPR009080">
    <property type="entry name" value="tRNAsynth_Ia_anticodon-bd"/>
</dbReference>
<dbReference type="InterPro" id="IPR035684">
    <property type="entry name" value="ArgRS_core"/>
</dbReference>
<feature type="domain" description="Arginyl tRNA synthetase N-terminal" evidence="14">
    <location>
        <begin position="2"/>
        <end position="90"/>
    </location>
</feature>
<gene>
    <name evidence="15" type="primary">argS_2</name>
    <name evidence="11" type="synonym">argS</name>
    <name evidence="15" type="ORF">NF27_CG00450</name>
</gene>
<dbReference type="GO" id="GO:0005524">
    <property type="term" value="F:ATP binding"/>
    <property type="evidence" value="ECO:0007669"/>
    <property type="project" value="UniProtKB-UniRule"/>
</dbReference>
<dbReference type="STRING" id="86105.NF27_CG00450"/>
<dbReference type="CDD" id="cd00671">
    <property type="entry name" value="ArgRS_core"/>
    <property type="match status" value="1"/>
</dbReference>
<dbReference type="InterPro" id="IPR008909">
    <property type="entry name" value="DALR_anticod-bd"/>
</dbReference>
<evidence type="ECO:0000256" key="1">
    <source>
        <dbReference type="ARBA" id="ARBA00004496"/>
    </source>
</evidence>
<dbReference type="GO" id="GO:0004814">
    <property type="term" value="F:arginine-tRNA ligase activity"/>
    <property type="evidence" value="ECO:0007669"/>
    <property type="project" value="UniProtKB-UniRule"/>
</dbReference>
<dbReference type="EMBL" id="JSWE01000058">
    <property type="protein sequence ID" value="KIE05865.1"/>
    <property type="molecule type" value="Genomic_DNA"/>
</dbReference>
<dbReference type="InterPro" id="IPR014729">
    <property type="entry name" value="Rossmann-like_a/b/a_fold"/>
</dbReference>
<evidence type="ECO:0000313" key="16">
    <source>
        <dbReference type="Proteomes" id="UP000031258"/>
    </source>
</evidence>
<dbReference type="Pfam" id="PF05746">
    <property type="entry name" value="DALR_1"/>
    <property type="match status" value="1"/>
</dbReference>
<dbReference type="FunFam" id="1.10.730.10:FF:000008">
    <property type="entry name" value="Arginine--tRNA ligase"/>
    <property type="match status" value="1"/>
</dbReference>
<protein>
    <recommendedName>
        <fullName evidence="11">Arginine--tRNA ligase</fullName>
        <ecNumber evidence="11">6.1.1.19</ecNumber>
    </recommendedName>
    <alternativeName>
        <fullName evidence="11">Arginyl-tRNA synthetase</fullName>
        <shortName evidence="11">ArgRS</shortName>
    </alternativeName>
</protein>
<keyword evidence="7 11" id="KW-0067">ATP-binding</keyword>
<evidence type="ECO:0000256" key="9">
    <source>
        <dbReference type="ARBA" id="ARBA00023146"/>
    </source>
</evidence>
<feature type="domain" description="DALR anticodon binding" evidence="13">
    <location>
        <begin position="448"/>
        <end position="572"/>
    </location>
</feature>
<comment type="subcellular location">
    <subcellularLocation>
        <location evidence="1 11">Cytoplasm</location>
    </subcellularLocation>
</comment>
<evidence type="ECO:0000259" key="14">
    <source>
        <dbReference type="SMART" id="SM01016"/>
    </source>
</evidence>
<dbReference type="SMART" id="SM01016">
    <property type="entry name" value="Arg_tRNA_synt_N"/>
    <property type="match status" value="1"/>
</dbReference>
<evidence type="ECO:0000256" key="12">
    <source>
        <dbReference type="RuleBase" id="RU363038"/>
    </source>
</evidence>
<evidence type="ECO:0000256" key="4">
    <source>
        <dbReference type="ARBA" id="ARBA00022490"/>
    </source>
</evidence>
<dbReference type="GO" id="GO:0005737">
    <property type="term" value="C:cytoplasm"/>
    <property type="evidence" value="ECO:0007669"/>
    <property type="project" value="UniProtKB-SubCell"/>
</dbReference>
<keyword evidence="16" id="KW-1185">Reference proteome</keyword>
<keyword evidence="5 11" id="KW-0436">Ligase</keyword>
<comment type="subunit">
    <text evidence="3 11">Monomer.</text>
</comment>
<dbReference type="AlphaFoldDB" id="A0A0C1R0L9"/>
<keyword evidence="4 11" id="KW-0963">Cytoplasm</keyword>
<organism evidence="15 16">
    <name type="scientific">Candidatus Jidaibacter acanthamoebae</name>
    <dbReference type="NCBI Taxonomy" id="86105"/>
    <lineage>
        <taxon>Bacteria</taxon>
        <taxon>Pseudomonadati</taxon>
        <taxon>Pseudomonadota</taxon>
        <taxon>Alphaproteobacteria</taxon>
        <taxon>Rickettsiales</taxon>
        <taxon>Candidatus Midichloriaceae</taxon>
        <taxon>Candidatus Jidaibacter</taxon>
    </lineage>
</organism>
<dbReference type="InterPro" id="IPR001412">
    <property type="entry name" value="aa-tRNA-synth_I_CS"/>
</dbReference>
<evidence type="ECO:0000259" key="13">
    <source>
        <dbReference type="SMART" id="SM00836"/>
    </source>
</evidence>
<dbReference type="SMART" id="SM00836">
    <property type="entry name" value="DALR_1"/>
    <property type="match status" value="1"/>
</dbReference>
<dbReference type="PANTHER" id="PTHR11956:SF5">
    <property type="entry name" value="ARGININE--TRNA LIGASE, CYTOPLASMIC"/>
    <property type="match status" value="1"/>
</dbReference>
<dbReference type="NCBIfam" id="TIGR00456">
    <property type="entry name" value="argS"/>
    <property type="match status" value="1"/>
</dbReference>
<dbReference type="Pfam" id="PF03485">
    <property type="entry name" value="Arg_tRNA_synt_N"/>
    <property type="match status" value="1"/>
</dbReference>
<evidence type="ECO:0000313" key="15">
    <source>
        <dbReference type="EMBL" id="KIE05865.1"/>
    </source>
</evidence>
<reference evidence="15 16" key="1">
    <citation type="submission" date="2014-11" db="EMBL/GenBank/DDBJ databases">
        <title>A Rickettsiales Symbiont of Amoebae With Ancient Features.</title>
        <authorList>
            <person name="Schulz F."/>
            <person name="Martijn J."/>
            <person name="Wascher F."/>
            <person name="Kostanjsek R."/>
            <person name="Ettema T.J."/>
            <person name="Horn M."/>
        </authorList>
    </citation>
    <scope>NUCLEOTIDE SEQUENCE [LARGE SCALE GENOMIC DNA]</scope>
    <source>
        <strain evidence="15 16">UWC36</strain>
    </source>
</reference>
<evidence type="ECO:0000256" key="2">
    <source>
        <dbReference type="ARBA" id="ARBA00005594"/>
    </source>
</evidence>
<evidence type="ECO:0000256" key="11">
    <source>
        <dbReference type="HAMAP-Rule" id="MF_00123"/>
    </source>
</evidence>
<dbReference type="Pfam" id="PF00750">
    <property type="entry name" value="tRNA-synt_1d"/>
    <property type="match status" value="1"/>
</dbReference>
<dbReference type="Gene3D" id="3.30.1360.70">
    <property type="entry name" value="Arginyl tRNA synthetase N-terminal domain"/>
    <property type="match status" value="1"/>
</dbReference>
<keyword evidence="8 11" id="KW-0648">Protein biosynthesis</keyword>
<dbReference type="Gene3D" id="3.40.50.620">
    <property type="entry name" value="HUPs"/>
    <property type="match status" value="1"/>
</dbReference>
<evidence type="ECO:0000256" key="3">
    <source>
        <dbReference type="ARBA" id="ARBA00011245"/>
    </source>
</evidence>
<comment type="caution">
    <text evidence="15">The sequence shown here is derived from an EMBL/GenBank/DDBJ whole genome shotgun (WGS) entry which is preliminary data.</text>
</comment>
<dbReference type="PATRIC" id="fig|86105.3.peg.279"/>
<dbReference type="Proteomes" id="UP000031258">
    <property type="component" value="Unassembled WGS sequence"/>
</dbReference>
<accession>A0A0C1R0L9</accession>
<comment type="catalytic activity">
    <reaction evidence="10 11">
        <text>tRNA(Arg) + L-arginine + ATP = L-arginyl-tRNA(Arg) + AMP + diphosphate</text>
        <dbReference type="Rhea" id="RHEA:20301"/>
        <dbReference type="Rhea" id="RHEA-COMP:9658"/>
        <dbReference type="Rhea" id="RHEA-COMP:9673"/>
        <dbReference type="ChEBI" id="CHEBI:30616"/>
        <dbReference type="ChEBI" id="CHEBI:32682"/>
        <dbReference type="ChEBI" id="CHEBI:33019"/>
        <dbReference type="ChEBI" id="CHEBI:78442"/>
        <dbReference type="ChEBI" id="CHEBI:78513"/>
        <dbReference type="ChEBI" id="CHEBI:456215"/>
        <dbReference type="EC" id="6.1.1.19"/>
    </reaction>
</comment>
<evidence type="ECO:0000256" key="5">
    <source>
        <dbReference type="ARBA" id="ARBA00022598"/>
    </source>
</evidence>
<dbReference type="InterPro" id="IPR001278">
    <property type="entry name" value="Arg-tRNA-ligase"/>
</dbReference>
<dbReference type="PANTHER" id="PTHR11956">
    <property type="entry name" value="ARGINYL-TRNA SYNTHETASE"/>
    <property type="match status" value="1"/>
</dbReference>
<dbReference type="PRINTS" id="PR01038">
    <property type="entry name" value="TRNASYNTHARG"/>
</dbReference>
<dbReference type="GO" id="GO:0006420">
    <property type="term" value="P:arginyl-tRNA aminoacylation"/>
    <property type="evidence" value="ECO:0007669"/>
    <property type="project" value="UniProtKB-UniRule"/>
</dbReference>
<keyword evidence="6 11" id="KW-0547">Nucleotide-binding</keyword>
<dbReference type="InterPro" id="IPR005148">
    <property type="entry name" value="Arg-tRNA-synth_N"/>
</dbReference>
<evidence type="ECO:0000256" key="7">
    <source>
        <dbReference type="ARBA" id="ARBA00022840"/>
    </source>
</evidence>
<evidence type="ECO:0000256" key="8">
    <source>
        <dbReference type="ARBA" id="ARBA00022917"/>
    </source>
</evidence>
<dbReference type="SUPFAM" id="SSF52374">
    <property type="entry name" value="Nucleotidylyl transferase"/>
    <property type="match status" value="1"/>
</dbReference>
<dbReference type="HAMAP" id="MF_00123">
    <property type="entry name" value="Arg_tRNA_synth"/>
    <property type="match status" value="1"/>
</dbReference>
<comment type="similarity">
    <text evidence="2 11 12">Belongs to the class-I aminoacyl-tRNA synthetase family.</text>
</comment>
<dbReference type="FunFam" id="3.40.50.620:FF:000062">
    <property type="entry name" value="Arginine--tRNA ligase"/>
    <property type="match status" value="1"/>
</dbReference>
<dbReference type="Gene3D" id="1.10.730.10">
    <property type="entry name" value="Isoleucyl-tRNA Synthetase, Domain 1"/>
    <property type="match status" value="1"/>
</dbReference>
<evidence type="ECO:0000256" key="10">
    <source>
        <dbReference type="ARBA" id="ARBA00049339"/>
    </source>
</evidence>
<feature type="short sequence motif" description="'HIGH' region" evidence="11">
    <location>
        <begin position="127"/>
        <end position="137"/>
    </location>
</feature>
<sequence length="572" mass="64474">MMNIFNQFLEKLHQIITMKYGSGIDMQSISMEYPRDKTHGDLSTNAAMILTKQLKKAPKDIALEIVDELKKHPDIVKCEIAGAGFINIFLESSFWANLVGNVLESGEEYGKLNIGGGKKIGLEFVSANPTGPMHIGHSRGAIYGDALASLLEFTGFKVTREFYINDYGGQIEILGESVFIRYKEVLGENVTMPDEYYPGEYLVEVGKKLKDKFGDKLLLADEVERKDVIKQFAVKAMMGLIKDDLKLLGVEHDIFTSERFDIIEKNKNEEAFELLKSKGLIYRGILEAPKGKTPDDWEPREQELFKSTEFGDDIDRALKKSNGSFTYFATDIAYHLDKIQRGFDELILLLGADHAGYIKRIKAVVSALSDGKINLDVKINQLVNLLKNGEPFKMSKRAGKFITVQDMVEEVGKDILRFVMLSRKADTVLDLDFAKAKEQSKENPVFYVQYAHTRACSVLRKAAEANIKVEQVDYSHLKDRGEINLIKQIMLFPKIIEASALAHEPHRITFYLCELANEFHSLWSRGVEDDKLRVIIADNMELTKARLALIIAAKNTLAIGLGILKISALEQM</sequence>
<dbReference type="SUPFAM" id="SSF47323">
    <property type="entry name" value="Anticodon-binding domain of a subclass of class I aminoacyl-tRNA synthetases"/>
    <property type="match status" value="1"/>
</dbReference>
<name>A0A0C1R0L9_9RICK</name>
<dbReference type="SUPFAM" id="SSF55190">
    <property type="entry name" value="Arginyl-tRNA synthetase (ArgRS), N-terminal 'additional' domain"/>
    <property type="match status" value="1"/>
</dbReference>
<proteinExistence type="inferred from homology"/>
<evidence type="ECO:0000256" key="6">
    <source>
        <dbReference type="ARBA" id="ARBA00022741"/>
    </source>
</evidence>
<dbReference type="PROSITE" id="PS00178">
    <property type="entry name" value="AA_TRNA_LIGASE_I"/>
    <property type="match status" value="1"/>
</dbReference>
<keyword evidence="9 11" id="KW-0030">Aminoacyl-tRNA synthetase</keyword>
<dbReference type="InterPro" id="IPR036695">
    <property type="entry name" value="Arg-tRNA-synth_N_sf"/>
</dbReference>